<evidence type="ECO:0000313" key="1">
    <source>
        <dbReference type="EMBL" id="CAG8674122.1"/>
    </source>
</evidence>
<sequence length="44" mass="5162">MSSVVVVVIMECLEDYDSLYDVVEARVEWKEKIKKFIEEMLHAG</sequence>
<dbReference type="Proteomes" id="UP000789739">
    <property type="component" value="Unassembled WGS sequence"/>
</dbReference>
<comment type="caution">
    <text evidence="1">The sequence shown here is derived from an EMBL/GenBank/DDBJ whole genome shotgun (WGS) entry which is preliminary data.</text>
</comment>
<accession>A0A9N9EGL0</accession>
<proteinExistence type="predicted"/>
<dbReference type="EMBL" id="CAJVPI010005461">
    <property type="protein sequence ID" value="CAG8674122.1"/>
    <property type="molecule type" value="Genomic_DNA"/>
</dbReference>
<keyword evidence="2" id="KW-1185">Reference proteome</keyword>
<protein>
    <submittedName>
        <fullName evidence="1">1674_t:CDS:1</fullName>
    </submittedName>
</protein>
<name>A0A9N9EGL0_9GLOM</name>
<reference evidence="1" key="1">
    <citation type="submission" date="2021-06" db="EMBL/GenBank/DDBJ databases">
        <authorList>
            <person name="Kallberg Y."/>
            <person name="Tangrot J."/>
            <person name="Rosling A."/>
        </authorList>
    </citation>
    <scope>NUCLEOTIDE SEQUENCE</scope>
    <source>
        <strain evidence="1">BR232B</strain>
    </source>
</reference>
<evidence type="ECO:0000313" key="2">
    <source>
        <dbReference type="Proteomes" id="UP000789739"/>
    </source>
</evidence>
<dbReference type="AlphaFoldDB" id="A0A9N9EGL0"/>
<gene>
    <name evidence="1" type="ORF">PBRASI_LOCUS11458</name>
</gene>
<organism evidence="1 2">
    <name type="scientific">Paraglomus brasilianum</name>
    <dbReference type="NCBI Taxonomy" id="144538"/>
    <lineage>
        <taxon>Eukaryota</taxon>
        <taxon>Fungi</taxon>
        <taxon>Fungi incertae sedis</taxon>
        <taxon>Mucoromycota</taxon>
        <taxon>Glomeromycotina</taxon>
        <taxon>Glomeromycetes</taxon>
        <taxon>Paraglomerales</taxon>
        <taxon>Paraglomeraceae</taxon>
        <taxon>Paraglomus</taxon>
    </lineage>
</organism>
<feature type="non-terminal residue" evidence="1">
    <location>
        <position position="44"/>
    </location>
</feature>